<dbReference type="Proteomes" id="UP000059680">
    <property type="component" value="Chromosome 11"/>
</dbReference>
<evidence type="ECO:0000256" key="1">
    <source>
        <dbReference type="SAM" id="MobiDB-lite"/>
    </source>
</evidence>
<dbReference type="InParanoid" id="A0A0P0Y241"/>
<dbReference type="Gramene" id="Os11t0434800-01">
    <property type="protein sequence ID" value="Os11t0434800-01"/>
    <property type="gene ID" value="Os11g0434800"/>
</dbReference>
<dbReference type="EMBL" id="AP014967">
    <property type="protein sequence ID" value="BAT13837.1"/>
    <property type="molecule type" value="Genomic_DNA"/>
</dbReference>
<proteinExistence type="predicted"/>
<keyword evidence="2" id="KW-0732">Signal</keyword>
<feature type="region of interest" description="Disordered" evidence="1">
    <location>
        <begin position="15"/>
        <end position="81"/>
    </location>
</feature>
<feature type="signal peptide" evidence="2">
    <location>
        <begin position="1"/>
        <end position="18"/>
    </location>
</feature>
<organism evidence="3 4">
    <name type="scientific">Oryza sativa subsp. japonica</name>
    <name type="common">Rice</name>
    <dbReference type="NCBI Taxonomy" id="39947"/>
    <lineage>
        <taxon>Eukaryota</taxon>
        <taxon>Viridiplantae</taxon>
        <taxon>Streptophyta</taxon>
        <taxon>Embryophyta</taxon>
        <taxon>Tracheophyta</taxon>
        <taxon>Spermatophyta</taxon>
        <taxon>Magnoliopsida</taxon>
        <taxon>Liliopsida</taxon>
        <taxon>Poales</taxon>
        <taxon>Poaceae</taxon>
        <taxon>BOP clade</taxon>
        <taxon>Oryzoideae</taxon>
        <taxon>Oryzeae</taxon>
        <taxon>Oryzinae</taxon>
        <taxon>Oryza</taxon>
        <taxon>Oryza sativa</taxon>
    </lineage>
</organism>
<reference evidence="3 4" key="2">
    <citation type="journal article" date="2013" name="Plant Cell Physiol.">
        <title>Rice Annotation Project Database (RAP-DB): an integrative and interactive database for rice genomics.</title>
        <authorList>
            <person name="Sakai H."/>
            <person name="Lee S.S."/>
            <person name="Tanaka T."/>
            <person name="Numa H."/>
            <person name="Kim J."/>
            <person name="Kawahara Y."/>
            <person name="Wakimoto H."/>
            <person name="Yang C.C."/>
            <person name="Iwamoto M."/>
            <person name="Abe T."/>
            <person name="Yamada Y."/>
            <person name="Muto A."/>
            <person name="Inokuchi H."/>
            <person name="Ikemura T."/>
            <person name="Matsumoto T."/>
            <person name="Sasaki T."/>
            <person name="Itoh T."/>
        </authorList>
    </citation>
    <scope>NUCLEOTIDE SEQUENCE [LARGE SCALE GENOMIC DNA]</scope>
    <source>
        <strain evidence="4">cv. Nipponbare</strain>
    </source>
</reference>
<sequence>SRLLLSSLSLSLSRLSHGQRRRRSPTGRNARQREGGDSCGGSCSDSGRRSGGGPAAGRRWWSGGGTRGGGTLPPLDLEGGHAAAARRQEEVVSRWRKEWQWWSPPLNFVKDSMLVKDFSDAFQCLLFCDLFDWGLGLILVMLVMFVV</sequence>
<feature type="compositionally biased region" description="Gly residues" evidence="1">
    <location>
        <begin position="62"/>
        <end position="71"/>
    </location>
</feature>
<reference evidence="3 4" key="3">
    <citation type="journal article" date="2013" name="Rice">
        <title>Improvement of the Oryza sativa Nipponbare reference genome using next generation sequence and optical map data.</title>
        <authorList>
            <person name="Kawahara Y."/>
            <person name="de la Bastide M."/>
            <person name="Hamilton J.P."/>
            <person name="Kanamori H."/>
            <person name="McCombie W.R."/>
            <person name="Ouyang S."/>
            <person name="Schwartz D.C."/>
            <person name="Tanaka T."/>
            <person name="Wu J."/>
            <person name="Zhou S."/>
            <person name="Childs K.L."/>
            <person name="Davidson R.M."/>
            <person name="Lin H."/>
            <person name="Quesada-Ocampo L."/>
            <person name="Vaillancourt B."/>
            <person name="Sakai H."/>
            <person name="Lee S.S."/>
            <person name="Kim J."/>
            <person name="Numa H."/>
            <person name="Itoh T."/>
            <person name="Buell C.R."/>
            <person name="Matsumoto T."/>
        </authorList>
    </citation>
    <scope>NUCLEOTIDE SEQUENCE [LARGE SCALE GENOMIC DNA]</scope>
    <source>
        <strain evidence="4">cv. Nipponbare</strain>
    </source>
</reference>
<name>A0A0P0Y241_ORYSJ</name>
<accession>A0A0P0Y241</accession>
<evidence type="ECO:0000256" key="2">
    <source>
        <dbReference type="SAM" id="SignalP"/>
    </source>
</evidence>
<feature type="non-terminal residue" evidence="3">
    <location>
        <position position="147"/>
    </location>
</feature>
<dbReference type="AlphaFoldDB" id="A0A0P0Y241"/>
<feature type="non-terminal residue" evidence="3">
    <location>
        <position position="1"/>
    </location>
</feature>
<gene>
    <name evidence="3" type="ordered locus">Os11g0434800</name>
    <name evidence="3" type="ORF">OSNPB_110434800</name>
</gene>
<keyword evidence="4" id="KW-1185">Reference proteome</keyword>
<feature type="chain" id="PRO_5006057353" evidence="2">
    <location>
        <begin position="19"/>
        <end position="147"/>
    </location>
</feature>
<protein>
    <submittedName>
        <fullName evidence="3">Os11g0434800 protein</fullName>
    </submittedName>
</protein>
<evidence type="ECO:0000313" key="3">
    <source>
        <dbReference type="EMBL" id="BAT13837.1"/>
    </source>
</evidence>
<evidence type="ECO:0000313" key="4">
    <source>
        <dbReference type="Proteomes" id="UP000059680"/>
    </source>
</evidence>
<dbReference type="PaxDb" id="39947-A0A0P0Y241"/>
<reference evidence="4" key="1">
    <citation type="journal article" date="2005" name="Nature">
        <title>The map-based sequence of the rice genome.</title>
        <authorList>
            <consortium name="International rice genome sequencing project (IRGSP)"/>
            <person name="Matsumoto T."/>
            <person name="Wu J."/>
            <person name="Kanamori H."/>
            <person name="Katayose Y."/>
            <person name="Fujisawa M."/>
            <person name="Namiki N."/>
            <person name="Mizuno H."/>
            <person name="Yamamoto K."/>
            <person name="Antonio B.A."/>
            <person name="Baba T."/>
            <person name="Sakata K."/>
            <person name="Nagamura Y."/>
            <person name="Aoki H."/>
            <person name="Arikawa K."/>
            <person name="Arita K."/>
            <person name="Bito T."/>
            <person name="Chiden Y."/>
            <person name="Fujitsuka N."/>
            <person name="Fukunaka R."/>
            <person name="Hamada M."/>
            <person name="Harada C."/>
            <person name="Hayashi A."/>
            <person name="Hijishita S."/>
            <person name="Honda M."/>
            <person name="Hosokawa S."/>
            <person name="Ichikawa Y."/>
            <person name="Idonuma A."/>
            <person name="Iijima M."/>
            <person name="Ikeda M."/>
            <person name="Ikeno M."/>
            <person name="Ito K."/>
            <person name="Ito S."/>
            <person name="Ito T."/>
            <person name="Ito Y."/>
            <person name="Ito Y."/>
            <person name="Iwabuchi A."/>
            <person name="Kamiya K."/>
            <person name="Karasawa W."/>
            <person name="Kurita K."/>
            <person name="Katagiri S."/>
            <person name="Kikuta A."/>
            <person name="Kobayashi H."/>
            <person name="Kobayashi N."/>
            <person name="Machita K."/>
            <person name="Maehara T."/>
            <person name="Masukawa M."/>
            <person name="Mizubayashi T."/>
            <person name="Mukai Y."/>
            <person name="Nagasaki H."/>
            <person name="Nagata Y."/>
            <person name="Naito S."/>
            <person name="Nakashima M."/>
            <person name="Nakama Y."/>
            <person name="Nakamichi Y."/>
            <person name="Nakamura M."/>
            <person name="Meguro A."/>
            <person name="Negishi M."/>
            <person name="Ohta I."/>
            <person name="Ohta T."/>
            <person name="Okamoto M."/>
            <person name="Ono N."/>
            <person name="Saji S."/>
            <person name="Sakaguchi M."/>
            <person name="Sakai K."/>
            <person name="Shibata M."/>
            <person name="Shimokawa T."/>
            <person name="Song J."/>
            <person name="Takazaki Y."/>
            <person name="Terasawa K."/>
            <person name="Tsugane M."/>
            <person name="Tsuji K."/>
            <person name="Ueda S."/>
            <person name="Waki K."/>
            <person name="Yamagata H."/>
            <person name="Yamamoto M."/>
            <person name="Yamamoto S."/>
            <person name="Yamane H."/>
            <person name="Yoshiki S."/>
            <person name="Yoshihara R."/>
            <person name="Yukawa K."/>
            <person name="Zhong H."/>
            <person name="Yano M."/>
            <person name="Yuan Q."/>
            <person name="Ouyang S."/>
            <person name="Liu J."/>
            <person name="Jones K.M."/>
            <person name="Gansberger K."/>
            <person name="Moffat K."/>
            <person name="Hill J."/>
            <person name="Bera J."/>
            <person name="Fadrosh D."/>
            <person name="Jin S."/>
            <person name="Johri S."/>
            <person name="Kim M."/>
            <person name="Overton L."/>
            <person name="Reardon M."/>
            <person name="Tsitrin T."/>
            <person name="Vuong H."/>
            <person name="Weaver B."/>
            <person name="Ciecko A."/>
            <person name="Tallon L."/>
            <person name="Jackson J."/>
            <person name="Pai G."/>
            <person name="Aken S.V."/>
            <person name="Utterback T."/>
            <person name="Reidmuller S."/>
            <person name="Feldblyum T."/>
            <person name="Hsiao J."/>
            <person name="Zismann V."/>
            <person name="Iobst S."/>
            <person name="de Vazeille A.R."/>
            <person name="Buell C.R."/>
            <person name="Ying K."/>
            <person name="Li Y."/>
            <person name="Lu T."/>
            <person name="Huang Y."/>
            <person name="Zhao Q."/>
            <person name="Feng Q."/>
            <person name="Zhang L."/>
            <person name="Zhu J."/>
            <person name="Weng Q."/>
            <person name="Mu J."/>
            <person name="Lu Y."/>
            <person name="Fan D."/>
            <person name="Liu Y."/>
            <person name="Guan J."/>
            <person name="Zhang Y."/>
            <person name="Yu S."/>
            <person name="Liu X."/>
            <person name="Zhang Y."/>
            <person name="Hong G."/>
            <person name="Han B."/>
            <person name="Choisne N."/>
            <person name="Demange N."/>
            <person name="Orjeda G."/>
            <person name="Samain S."/>
            <person name="Cattolico L."/>
            <person name="Pelletier E."/>
            <person name="Couloux A."/>
            <person name="Segurens B."/>
            <person name="Wincker P."/>
            <person name="D'Hont A."/>
            <person name="Scarpelli C."/>
            <person name="Weissenbach J."/>
            <person name="Salanoubat M."/>
            <person name="Quetier F."/>
            <person name="Yu Y."/>
            <person name="Kim H.R."/>
            <person name="Rambo T."/>
            <person name="Currie J."/>
            <person name="Collura K."/>
            <person name="Luo M."/>
            <person name="Yang T."/>
            <person name="Ammiraju J.S.S."/>
            <person name="Engler F."/>
            <person name="Soderlund C."/>
            <person name="Wing R.A."/>
            <person name="Palmer L.E."/>
            <person name="de la Bastide M."/>
            <person name="Spiegel L."/>
            <person name="Nascimento L."/>
            <person name="Zutavern T."/>
            <person name="O'Shaughnessy A."/>
            <person name="Dike S."/>
            <person name="Dedhia N."/>
            <person name="Preston R."/>
            <person name="Balija V."/>
            <person name="McCombie W.R."/>
            <person name="Chow T."/>
            <person name="Chen H."/>
            <person name="Chung M."/>
            <person name="Chen C."/>
            <person name="Shaw J."/>
            <person name="Wu H."/>
            <person name="Hsiao K."/>
            <person name="Chao Y."/>
            <person name="Chu M."/>
            <person name="Cheng C."/>
            <person name="Hour A."/>
            <person name="Lee P."/>
            <person name="Lin S."/>
            <person name="Lin Y."/>
            <person name="Liou J."/>
            <person name="Liu S."/>
            <person name="Hsing Y."/>
            <person name="Raghuvanshi S."/>
            <person name="Mohanty A."/>
            <person name="Bharti A.K."/>
            <person name="Gaur A."/>
            <person name="Gupta V."/>
            <person name="Kumar D."/>
            <person name="Ravi V."/>
            <person name="Vij S."/>
            <person name="Kapur A."/>
            <person name="Khurana P."/>
            <person name="Khurana P."/>
            <person name="Khurana J.P."/>
            <person name="Tyagi A.K."/>
            <person name="Gaikwad K."/>
            <person name="Singh A."/>
            <person name="Dalal V."/>
            <person name="Srivastava S."/>
            <person name="Dixit A."/>
            <person name="Pal A.K."/>
            <person name="Ghazi I.A."/>
            <person name="Yadav M."/>
            <person name="Pandit A."/>
            <person name="Bhargava A."/>
            <person name="Sureshbabu K."/>
            <person name="Batra K."/>
            <person name="Sharma T.R."/>
            <person name="Mohapatra T."/>
            <person name="Singh N.K."/>
            <person name="Messing J."/>
            <person name="Nelson A.B."/>
            <person name="Fuks G."/>
            <person name="Kavchok S."/>
            <person name="Keizer G."/>
            <person name="Linton E."/>
            <person name="Llaca V."/>
            <person name="Song R."/>
            <person name="Tanyolac B."/>
            <person name="Young S."/>
            <person name="Ho-Il K."/>
            <person name="Hahn J.H."/>
            <person name="Sangsakoo G."/>
            <person name="Vanavichit A."/>
            <person name="de Mattos Luiz.A.T."/>
            <person name="Zimmer P.D."/>
            <person name="Malone G."/>
            <person name="Dellagostin O."/>
            <person name="de Oliveira A.C."/>
            <person name="Bevan M."/>
            <person name="Bancroft I."/>
            <person name="Minx P."/>
            <person name="Cordum H."/>
            <person name="Wilson R."/>
            <person name="Cheng Z."/>
            <person name="Jin W."/>
            <person name="Jiang J."/>
            <person name="Leong S.A."/>
            <person name="Iwama H."/>
            <person name="Gojobori T."/>
            <person name="Itoh T."/>
            <person name="Niimura Y."/>
            <person name="Fujii Y."/>
            <person name="Habara T."/>
            <person name="Sakai H."/>
            <person name="Sato Y."/>
            <person name="Wilson G."/>
            <person name="Kumar K."/>
            <person name="McCouch S."/>
            <person name="Juretic N."/>
            <person name="Hoen D."/>
            <person name="Wright S."/>
            <person name="Bruskiewich R."/>
            <person name="Bureau T."/>
            <person name="Miyao A."/>
            <person name="Hirochika H."/>
            <person name="Nishikawa T."/>
            <person name="Kadowaki K."/>
            <person name="Sugiura M."/>
            <person name="Burr B."/>
            <person name="Sasaki T."/>
        </authorList>
    </citation>
    <scope>NUCLEOTIDE SEQUENCE [LARGE SCALE GENOMIC DNA]</scope>
    <source>
        <strain evidence="4">cv. Nipponbare</strain>
    </source>
</reference>